<dbReference type="InterPro" id="IPR042065">
    <property type="entry name" value="E3_ELL-like"/>
</dbReference>
<dbReference type="SUPFAM" id="SSF46785">
    <property type="entry name" value="Winged helix' DNA-binding domain"/>
    <property type="match status" value="1"/>
</dbReference>
<name>A0A0K8TR19_TABBR</name>
<dbReference type="AlphaFoldDB" id="A0A0K8TR19"/>
<feature type="region of interest" description="Disordered" evidence="7">
    <location>
        <begin position="869"/>
        <end position="942"/>
    </location>
</feature>
<dbReference type="EMBL" id="GDAI01000789">
    <property type="protein sequence ID" value="JAI16814.1"/>
    <property type="molecule type" value="mRNA"/>
</dbReference>
<feature type="compositionally biased region" description="Polar residues" evidence="7">
    <location>
        <begin position="890"/>
        <end position="906"/>
    </location>
</feature>
<dbReference type="PANTHER" id="PTHR23288:SF17">
    <property type="entry name" value="RNA POLYMERASE II ELONGATION FACTOR ELL"/>
    <property type="match status" value="1"/>
</dbReference>
<evidence type="ECO:0000256" key="1">
    <source>
        <dbReference type="ARBA" id="ARBA00004123"/>
    </source>
</evidence>
<feature type="compositionally biased region" description="Polar residues" evidence="7">
    <location>
        <begin position="734"/>
        <end position="747"/>
    </location>
</feature>
<feature type="domain" description="OCEL" evidence="8">
    <location>
        <begin position="751"/>
        <end position="859"/>
    </location>
</feature>
<evidence type="ECO:0000256" key="7">
    <source>
        <dbReference type="SAM" id="MobiDB-lite"/>
    </source>
</evidence>
<reference evidence="9" key="1">
    <citation type="journal article" date="2015" name="Insect Biochem. Mol. Biol.">
        <title>An insight into the sialome of the horse fly, Tabanus bromius.</title>
        <authorList>
            <person name="Ribeiro J.M."/>
            <person name="Kazimirova M."/>
            <person name="Takac P."/>
            <person name="Andersen J.F."/>
            <person name="Francischetti I.M."/>
        </authorList>
    </citation>
    <scope>NUCLEOTIDE SEQUENCE</scope>
</reference>
<evidence type="ECO:0000256" key="4">
    <source>
        <dbReference type="ARBA" id="ARBA00023163"/>
    </source>
</evidence>
<feature type="region of interest" description="Disordered" evidence="7">
    <location>
        <begin position="441"/>
        <end position="544"/>
    </location>
</feature>
<feature type="region of interest" description="Disordered" evidence="7">
    <location>
        <begin position="583"/>
        <end position="696"/>
    </location>
</feature>
<keyword evidence="3" id="KW-0805">Transcription regulation</keyword>
<keyword evidence="5" id="KW-0539">Nucleus</keyword>
<dbReference type="GO" id="GO:0000987">
    <property type="term" value="F:cis-regulatory region sequence-specific DNA binding"/>
    <property type="evidence" value="ECO:0007669"/>
    <property type="project" value="TreeGrafter"/>
</dbReference>
<dbReference type="InterPro" id="IPR031176">
    <property type="entry name" value="ELL/occludin"/>
</dbReference>
<feature type="compositionally biased region" description="Low complexity" evidence="7">
    <location>
        <begin position="595"/>
        <end position="685"/>
    </location>
</feature>
<sequence length="942" mass="102824">ALCTGNYGLSQNCTDNSKEYFFVKLTDSAYRAVEEYQRNQNKYNTRATIQISGNGGVLSFPSSCGNVGQQFSFSIDDIEGSFECIQQTQNQLDVLGTLPYKMRIHANDDVYETTRHRMAVAEENQKNKCTREIKPNQTDIGRKVKLKNSYSRAINIPPKRDPPLNASPASSTTSSINSMSSIQHNMNGSVGISSISPIGSSLSPLSSSNGASGIGGGSASAISNSFSSNNNNNNSPTLNSSSTSSSSIGNSTIKNSTINANLSSSANVVGQTAASSLSSALSSAAGSGSSGIATGSITSAMGNSYYNGNNGSSTGLRTSNGLGSGNNSSSNRRGTTGSSNSNNSSNRNQRNGGRYMPDITKRKIRERLIHLLALKPFKKPELYARLQNEGIREREKSLISTILKDISIIRDNSYNLKRQIWNDVNEDWPFFTEQEIQMLKRRKPQNLTPPLSSDGGSSTSGQSPTSTHNGSPPPTVKRPSSMNSDRFFEETTSKKQRISHYRKDTNEINRWSRRSATGANDYRDSSHNNPRSRDNHDRSSSYYGSSIVPAKHHQEPEDNSMGLSYSVLGNDVARRISSRDEMMNGHVNSNHHHNNNALNNNNSINHQHINNSNSSSNLNNSSLNKTSSNNGNSNGSAQHQNGSYHHSSSHHNSNSRISTSGSNSSSNSDNRRQNSSPSVNNNLNVGLIGASPTGADTRIGSNDDIIMETSSYVANTNNTNDNNNNHNSNSSRNACSVSPTVGETTPSKAHNYDFSSFTEIKSVEQRRLYKTEFDNDYIEYREHLAKLDAVGKHFKMLDEQLRNEKNNKNYEDIRRKIVHEYTKFKRDKGYQQIKQRFSYLHAKLAHIKALVSQFDKTLSKKIAASSDTNILEPIGNGSSSRSSRPLPANGTVNSTSNYSKVGSSKTPPIRPTTPLSTSKSSSSSLLSSGTTNSSHLPKQENY</sequence>
<dbReference type="GO" id="GO:0042795">
    <property type="term" value="P:snRNA transcription by RNA polymerase II"/>
    <property type="evidence" value="ECO:0007669"/>
    <property type="project" value="TreeGrafter"/>
</dbReference>
<dbReference type="InterPro" id="IPR019464">
    <property type="entry name" value="ELL_N"/>
</dbReference>
<feature type="compositionally biased region" description="Low complexity" evidence="7">
    <location>
        <begin position="716"/>
        <end position="733"/>
    </location>
</feature>
<dbReference type="GO" id="GO:0006368">
    <property type="term" value="P:transcription elongation by RNA polymerase II"/>
    <property type="evidence" value="ECO:0007669"/>
    <property type="project" value="InterPro"/>
</dbReference>
<keyword evidence="4" id="KW-0804">Transcription</keyword>
<dbReference type="GO" id="GO:0003746">
    <property type="term" value="F:translation elongation factor activity"/>
    <property type="evidence" value="ECO:0007669"/>
    <property type="project" value="UniProtKB-KW"/>
</dbReference>
<feature type="compositionally biased region" description="Low complexity" evidence="7">
    <location>
        <begin position="912"/>
        <end position="936"/>
    </location>
</feature>
<dbReference type="Pfam" id="PF07303">
    <property type="entry name" value="Occludin_ELL"/>
    <property type="match status" value="1"/>
</dbReference>
<accession>A0A0K8TR19</accession>
<dbReference type="GO" id="GO:0008023">
    <property type="term" value="C:transcription elongation factor complex"/>
    <property type="evidence" value="ECO:0007669"/>
    <property type="project" value="InterPro"/>
</dbReference>
<evidence type="ECO:0000256" key="2">
    <source>
        <dbReference type="ARBA" id="ARBA00009171"/>
    </source>
</evidence>
<dbReference type="InterPro" id="IPR010844">
    <property type="entry name" value="Occludin_ELL"/>
</dbReference>
<dbReference type="Gene3D" id="1.10.10.2670">
    <property type="entry name" value="E3 ubiquitin-protein ligase"/>
    <property type="match status" value="1"/>
</dbReference>
<comment type="similarity">
    <text evidence="2 6">Belongs to the ELL/occludin family.</text>
</comment>
<evidence type="ECO:0000259" key="8">
    <source>
        <dbReference type="PROSITE" id="PS51980"/>
    </source>
</evidence>
<keyword evidence="9" id="KW-0251">Elongation factor</keyword>
<dbReference type="PANTHER" id="PTHR23288">
    <property type="entry name" value="OCCLUDIN AND RNA POLYMERASE II ELONGATION FACTOR ELL"/>
    <property type="match status" value="1"/>
</dbReference>
<dbReference type="GO" id="GO:0032968">
    <property type="term" value="P:positive regulation of transcription elongation by RNA polymerase II"/>
    <property type="evidence" value="ECO:0007669"/>
    <property type="project" value="TreeGrafter"/>
</dbReference>
<feature type="compositionally biased region" description="Basic and acidic residues" evidence="7">
    <location>
        <begin position="521"/>
        <end position="539"/>
    </location>
</feature>
<feature type="region of interest" description="Disordered" evidence="7">
    <location>
        <begin position="716"/>
        <end position="747"/>
    </location>
</feature>
<feature type="non-terminal residue" evidence="9">
    <location>
        <position position="1"/>
    </location>
</feature>
<dbReference type="InterPro" id="IPR036390">
    <property type="entry name" value="WH_DNA-bd_sf"/>
</dbReference>
<evidence type="ECO:0000313" key="9">
    <source>
        <dbReference type="EMBL" id="JAI16814.1"/>
    </source>
</evidence>
<feature type="region of interest" description="Disordered" evidence="7">
    <location>
        <begin position="153"/>
        <end position="183"/>
    </location>
</feature>
<evidence type="ECO:0000256" key="6">
    <source>
        <dbReference type="PROSITE-ProRule" id="PRU01324"/>
    </source>
</evidence>
<dbReference type="Gene3D" id="6.10.140.340">
    <property type="match status" value="1"/>
</dbReference>
<protein>
    <submittedName>
        <fullName evidence="9">Putative rna polymerase ii elongation factor ell</fullName>
    </submittedName>
</protein>
<evidence type="ECO:0000256" key="5">
    <source>
        <dbReference type="ARBA" id="ARBA00023242"/>
    </source>
</evidence>
<feature type="region of interest" description="Disordered" evidence="7">
    <location>
        <begin position="316"/>
        <end position="358"/>
    </location>
</feature>
<keyword evidence="9" id="KW-0648">Protein biosynthesis</keyword>
<feature type="compositionally biased region" description="Low complexity" evidence="7">
    <location>
        <begin position="316"/>
        <end position="354"/>
    </location>
</feature>
<feature type="compositionally biased region" description="Low complexity" evidence="7">
    <location>
        <begin position="166"/>
        <end position="183"/>
    </location>
</feature>
<organism evidence="9">
    <name type="scientific">Tabanus bromius</name>
    <name type="common">Band-eyed brown horse fly</name>
    <dbReference type="NCBI Taxonomy" id="304241"/>
    <lineage>
        <taxon>Eukaryota</taxon>
        <taxon>Metazoa</taxon>
        <taxon>Ecdysozoa</taxon>
        <taxon>Arthropoda</taxon>
        <taxon>Hexapoda</taxon>
        <taxon>Insecta</taxon>
        <taxon>Pterygota</taxon>
        <taxon>Neoptera</taxon>
        <taxon>Endopterygota</taxon>
        <taxon>Diptera</taxon>
        <taxon>Brachycera</taxon>
        <taxon>Tabanomorpha</taxon>
        <taxon>Tabanoidea</taxon>
        <taxon>Tabanidae</taxon>
        <taxon>Tabanus</taxon>
    </lineage>
</organism>
<dbReference type="Pfam" id="PF10390">
    <property type="entry name" value="ELL"/>
    <property type="match status" value="1"/>
</dbReference>
<dbReference type="SUPFAM" id="SSF144292">
    <property type="entry name" value="occludin/ELL-like"/>
    <property type="match status" value="1"/>
</dbReference>
<proteinExistence type="evidence at transcript level"/>
<feature type="compositionally biased region" description="Low complexity" evidence="7">
    <location>
        <begin position="448"/>
        <end position="467"/>
    </location>
</feature>
<dbReference type="PROSITE" id="PS51980">
    <property type="entry name" value="OCEL"/>
    <property type="match status" value="1"/>
</dbReference>
<comment type="subcellular location">
    <subcellularLocation>
        <location evidence="1">Nucleus</location>
    </subcellularLocation>
</comment>
<evidence type="ECO:0000256" key="3">
    <source>
        <dbReference type="ARBA" id="ARBA00023015"/>
    </source>
</evidence>